<dbReference type="Gene3D" id="3.40.50.2000">
    <property type="entry name" value="Glycogen Phosphorylase B"/>
    <property type="match status" value="2"/>
</dbReference>
<dbReference type="PANTHER" id="PTHR48050:SF13">
    <property type="entry name" value="STEROL 3-BETA-GLUCOSYLTRANSFERASE UGT80A2"/>
    <property type="match status" value="1"/>
</dbReference>
<dbReference type="HOGENOM" id="CLU_053693_0_0_6"/>
<dbReference type="PANTHER" id="PTHR48050">
    <property type="entry name" value="STEROL 3-BETA-GLUCOSYLTRANSFERASE"/>
    <property type="match status" value="1"/>
</dbReference>
<dbReference type="EMBL" id="CP002886">
    <property type="protein sequence ID" value="AEW74032.1"/>
    <property type="molecule type" value="Genomic_DNA"/>
</dbReference>
<dbReference type="InterPro" id="IPR050426">
    <property type="entry name" value="Glycosyltransferase_28"/>
</dbReference>
<sequence>MVSPGGRAHTLRSYGLSLAAGAGLFMSAIYKSNTEIESDMQRLFDLIPDNVTRIDLLAPPFSGHLHPVLAMGRALSAHYQVRIISTRGASARIAASGLQGLILDGDFDTPLVSIANPKYAVKTHPVRLYRQFRSVVGLLKGFADELERAWYREGVPDLAIADFTLPVVGPVCTRMNVLWWSSLPSPCVLEAPDGPPAYCGGLMPAITAWERISHLIHRKKVRLFKSLVFWFFRGVIRQTRITRLYRSDGSETAYSPLRILALGEKEMEFERIWPESVAFIGPALYTPPADGEKPTFIEGKRHVLITLGTHLDWHKDDVAKAATALAKTMPDWVFHFTDGSLESAECERAGNFLRMHWVDYDAWLSRYDVVIHHGGAGIMWHCIQKGIPALVYPVDYDQFDHAARVEFFRKGIWLRGGLRQLEQAREHLLTLIRKD</sequence>
<dbReference type="Proteomes" id="UP000007838">
    <property type="component" value="Chromosome"/>
</dbReference>
<evidence type="ECO:0000313" key="2">
    <source>
        <dbReference type="Proteomes" id="UP000007838"/>
    </source>
</evidence>
<reference evidence="1 2" key="1">
    <citation type="journal article" date="2011" name="Stand. Genomic Sci.">
        <title>Complete genome of the onion pathogen Enterobacter cloacae EcWSU1.</title>
        <authorList>
            <person name="Humann J.L."/>
            <person name="Wildung M."/>
            <person name="Cheng C.H."/>
            <person name="Lee T."/>
            <person name="Stewart J.E."/>
            <person name="Drew J.C."/>
            <person name="Triplett E.W."/>
            <person name="Main D."/>
            <person name="Schroeder B.K."/>
        </authorList>
    </citation>
    <scope>NUCLEOTIDE SEQUENCE [LARGE SCALE GENOMIC DNA]</scope>
    <source>
        <strain evidence="1 2">EcWSU1</strain>
    </source>
</reference>
<keyword evidence="1" id="KW-0808">Transferase</keyword>
<organism evidence="1 2">
    <name type="scientific">Enterobacter ludwigii</name>
    <dbReference type="NCBI Taxonomy" id="299767"/>
    <lineage>
        <taxon>Bacteria</taxon>
        <taxon>Pseudomonadati</taxon>
        <taxon>Pseudomonadota</taxon>
        <taxon>Gammaproteobacteria</taxon>
        <taxon>Enterobacterales</taxon>
        <taxon>Enterobacteriaceae</taxon>
        <taxon>Enterobacter</taxon>
        <taxon>Enterobacter cloacae complex</taxon>
    </lineage>
</organism>
<dbReference type="GO" id="GO:0016740">
    <property type="term" value="F:transferase activity"/>
    <property type="evidence" value="ECO:0007669"/>
    <property type="project" value="UniProtKB-KW"/>
</dbReference>
<dbReference type="AlphaFoldDB" id="G8LEH4"/>
<accession>G8LEH4</accession>
<evidence type="ECO:0000313" key="1">
    <source>
        <dbReference type="EMBL" id="AEW74032.1"/>
    </source>
</evidence>
<dbReference type="SUPFAM" id="SSF53756">
    <property type="entry name" value="UDP-Glycosyltransferase/glycogen phosphorylase"/>
    <property type="match status" value="1"/>
</dbReference>
<proteinExistence type="predicted"/>
<protein>
    <submittedName>
        <fullName evidence="1">Glycosyltransferase</fullName>
    </submittedName>
</protein>
<dbReference type="KEGG" id="eec:EcWSU1_02598"/>
<gene>
    <name evidence="1" type="ORF">EcWSU1_02598</name>
</gene>
<dbReference type="eggNOG" id="COG1819">
    <property type="taxonomic scope" value="Bacteria"/>
</dbReference>
<name>G8LEH4_9ENTR</name>